<evidence type="ECO:0000313" key="2">
    <source>
        <dbReference type="EMBL" id="SAL81926.1"/>
    </source>
</evidence>
<feature type="domain" description="DDE" evidence="1">
    <location>
        <begin position="60"/>
        <end position="138"/>
    </location>
</feature>
<dbReference type="InterPro" id="IPR032874">
    <property type="entry name" value="DDE_dom"/>
</dbReference>
<dbReference type="AlphaFoldDB" id="A0A158KLB3"/>
<protein>
    <submittedName>
        <fullName evidence="2">Integrase catalytic region</fullName>
    </submittedName>
</protein>
<dbReference type="Proteomes" id="UP000054770">
    <property type="component" value="Unassembled WGS sequence"/>
</dbReference>
<evidence type="ECO:0000259" key="1">
    <source>
        <dbReference type="Pfam" id="PF13610"/>
    </source>
</evidence>
<dbReference type="Pfam" id="PF13610">
    <property type="entry name" value="DDE_Tnp_IS240"/>
    <property type="match status" value="1"/>
</dbReference>
<organism evidence="2 3">
    <name type="scientific">Caballeronia choica</name>
    <dbReference type="NCBI Taxonomy" id="326476"/>
    <lineage>
        <taxon>Bacteria</taxon>
        <taxon>Pseudomonadati</taxon>
        <taxon>Pseudomonadota</taxon>
        <taxon>Betaproteobacteria</taxon>
        <taxon>Burkholderiales</taxon>
        <taxon>Burkholderiaceae</taxon>
        <taxon>Caballeronia</taxon>
    </lineage>
</organism>
<accession>A0A158KLB3</accession>
<sequence length="148" mass="16683">MLCLTPAICSPNDVRLGKPDKVDPSGGNRALRTFRAYRKCDPRERRAHNLRRQHKRSVGKSSRVDETYIKVGGQWKFLYRAVDKACKTVDFLLRAHRDKAAARRFLGKAIDQNGAPQTITVDKSGAKLAALEALNAKRETPIKIRQSK</sequence>
<evidence type="ECO:0000313" key="3">
    <source>
        <dbReference type="Proteomes" id="UP000054770"/>
    </source>
</evidence>
<proteinExistence type="predicted"/>
<dbReference type="PANTHER" id="PTHR35528:SF3">
    <property type="entry name" value="BLL1675 PROTEIN"/>
    <property type="match status" value="1"/>
</dbReference>
<dbReference type="PANTHER" id="PTHR35528">
    <property type="entry name" value="BLL1675 PROTEIN"/>
    <property type="match status" value="1"/>
</dbReference>
<gene>
    <name evidence="2" type="ORF">AWB68_06316</name>
</gene>
<keyword evidence="3" id="KW-1185">Reference proteome</keyword>
<dbReference type="EMBL" id="FCON02000111">
    <property type="protein sequence ID" value="SAL81926.1"/>
    <property type="molecule type" value="Genomic_DNA"/>
</dbReference>
<reference evidence="2" key="1">
    <citation type="submission" date="2016-01" db="EMBL/GenBank/DDBJ databases">
        <authorList>
            <person name="Peeters C."/>
        </authorList>
    </citation>
    <scope>NUCLEOTIDE SEQUENCE [LARGE SCALE GENOMIC DNA]</scope>
    <source>
        <strain evidence="2">LMG 22940</strain>
    </source>
</reference>
<dbReference type="InterPro" id="IPR052183">
    <property type="entry name" value="IS_Transposase"/>
</dbReference>
<comment type="caution">
    <text evidence="2">The sequence shown here is derived from an EMBL/GenBank/DDBJ whole genome shotgun (WGS) entry which is preliminary data.</text>
</comment>
<name>A0A158KLB3_9BURK</name>